<feature type="compositionally biased region" description="Low complexity" evidence="1">
    <location>
        <begin position="120"/>
        <end position="134"/>
    </location>
</feature>
<dbReference type="RefSeq" id="WP_350279035.1">
    <property type="nucleotide sequence ID" value="NZ_CP158165.1"/>
</dbReference>
<organism evidence="3">
    <name type="scientific">Kribbella sp. HUAS MG21</name>
    <dbReference type="NCBI Taxonomy" id="3160966"/>
    <lineage>
        <taxon>Bacteria</taxon>
        <taxon>Bacillati</taxon>
        <taxon>Actinomycetota</taxon>
        <taxon>Actinomycetes</taxon>
        <taxon>Propionibacteriales</taxon>
        <taxon>Kribbellaceae</taxon>
        <taxon>Kribbella</taxon>
    </lineage>
</organism>
<feature type="region of interest" description="Disordered" evidence="1">
    <location>
        <begin position="104"/>
        <end position="204"/>
    </location>
</feature>
<evidence type="ECO:0000256" key="2">
    <source>
        <dbReference type="SAM" id="Phobius"/>
    </source>
</evidence>
<protein>
    <submittedName>
        <fullName evidence="3">Uncharacterized protein</fullName>
    </submittedName>
</protein>
<proteinExistence type="predicted"/>
<evidence type="ECO:0000256" key="1">
    <source>
        <dbReference type="SAM" id="MobiDB-lite"/>
    </source>
</evidence>
<feature type="transmembrane region" description="Helical" evidence="2">
    <location>
        <begin position="62"/>
        <end position="88"/>
    </location>
</feature>
<sequence length="227" mass="24328">MKRFVVPPNWPSPPRRNWIPPKSWRPDPSWPPAPNGWRFWVDGKGYPVLGPIGRYGGPPRRAVYAGSAALLVLLGVNIWAVSAIGLFGGGPDESAAVRFTESGAASPGDAVSSASPVVPGTATASSESPSGSPSVLPTGPRAGEETRRPTRQPTRSTSERPTRRPTATRTAGRTSATPKPTRVPTRTASPRPSRPTPSTRDELLRQYCIQQGIDPAWCDPGIWSRPR</sequence>
<reference evidence="3" key="1">
    <citation type="submission" date="2024-06" db="EMBL/GenBank/DDBJ databases">
        <title>Kribbella sp. strain HUAS MG21 genome sequences.</title>
        <authorList>
            <person name="Mo P."/>
        </authorList>
    </citation>
    <scope>NUCLEOTIDE SEQUENCE</scope>
    <source>
        <strain evidence="3">HUAS MG21</strain>
    </source>
</reference>
<dbReference type="AlphaFoldDB" id="A0AAU7THV7"/>
<evidence type="ECO:0000313" key="3">
    <source>
        <dbReference type="EMBL" id="XBV26235.1"/>
    </source>
</evidence>
<keyword evidence="2" id="KW-1133">Transmembrane helix</keyword>
<dbReference type="EMBL" id="CP158165">
    <property type="protein sequence ID" value="XBV26235.1"/>
    <property type="molecule type" value="Genomic_DNA"/>
</dbReference>
<gene>
    <name evidence="3" type="ORF">ABN611_07350</name>
</gene>
<accession>A0AAU7THV7</accession>
<feature type="compositionally biased region" description="Low complexity" evidence="1">
    <location>
        <begin position="164"/>
        <end position="191"/>
    </location>
</feature>
<keyword evidence="2" id="KW-0812">Transmembrane</keyword>
<name>A0AAU7THV7_9ACTN</name>
<keyword evidence="2" id="KW-0472">Membrane</keyword>